<evidence type="ECO:0000259" key="9">
    <source>
        <dbReference type="PROSITE" id="PS50928"/>
    </source>
</evidence>
<dbReference type="Gene3D" id="1.10.3720.10">
    <property type="entry name" value="MetI-like"/>
    <property type="match status" value="1"/>
</dbReference>
<evidence type="ECO:0000256" key="2">
    <source>
        <dbReference type="ARBA" id="ARBA00007069"/>
    </source>
</evidence>
<dbReference type="EMBL" id="DVHE01000058">
    <property type="protein sequence ID" value="HIR51124.1"/>
    <property type="molecule type" value="Genomic_DNA"/>
</dbReference>
<feature type="domain" description="ABC transmembrane type-1" evidence="9">
    <location>
        <begin position="64"/>
        <end position="280"/>
    </location>
</feature>
<proteinExistence type="inferred from homology"/>
<evidence type="ECO:0000256" key="8">
    <source>
        <dbReference type="RuleBase" id="RU363043"/>
    </source>
</evidence>
<dbReference type="PROSITE" id="PS50928">
    <property type="entry name" value="ABC_TM1"/>
    <property type="match status" value="1"/>
</dbReference>
<comment type="caution">
    <text evidence="10">The sequence shown here is derived from an EMBL/GenBank/DDBJ whole genome shotgun (WGS) entry which is preliminary data.</text>
</comment>
<dbReference type="Proteomes" id="UP000824239">
    <property type="component" value="Unassembled WGS sequence"/>
</dbReference>
<evidence type="ECO:0000256" key="3">
    <source>
        <dbReference type="ARBA" id="ARBA00022448"/>
    </source>
</evidence>
<reference evidence="10" key="1">
    <citation type="submission" date="2020-10" db="EMBL/GenBank/DDBJ databases">
        <authorList>
            <person name="Gilroy R."/>
        </authorList>
    </citation>
    <scope>NUCLEOTIDE SEQUENCE</scope>
    <source>
        <strain evidence="10">ChiBcec15-4380</strain>
    </source>
</reference>
<name>A0A9D1DIB3_9FIRM</name>
<evidence type="ECO:0000256" key="6">
    <source>
        <dbReference type="ARBA" id="ARBA00022989"/>
    </source>
</evidence>
<dbReference type="Pfam" id="PF00528">
    <property type="entry name" value="BPD_transp_1"/>
    <property type="match status" value="1"/>
</dbReference>
<accession>A0A9D1DIB3</accession>
<dbReference type="NCBIfam" id="TIGR00974">
    <property type="entry name" value="3a0107s02c"/>
    <property type="match status" value="1"/>
</dbReference>
<sequence length="293" mass="31392">MARARGQRYYSWVLKILVWLAALLTAGVILLMVGYILVTGVPNLTLDLFAWTFTTDNQSMMPALVNTVVMTLLTLLIAVPIGVGAAIYMVEYAKRGNKLVKLVRLTAETLSGIPSIVYGLFGMMLFNIAFGWSYSMLAGICTLAIMILPLILRTTEEALISVPDSYREGSFGLGAGKLRTVFKVILPPAMPGVLSGIILAIGRIVGESAALIFTSGSGKDNLMLGKTGNFFADLFAPLFQSTRTLSVHMYNLMSEGLHMEEAQATAVVLLVLVIAINAGSAHLAKKLTANGQG</sequence>
<dbReference type="PANTHER" id="PTHR43470:SF3">
    <property type="entry name" value="PHOSPHATE TRANSPORT SYSTEM PERMEASE PROTEIN PSTA-RELATED"/>
    <property type="match status" value="1"/>
</dbReference>
<feature type="transmembrane region" description="Helical" evidence="8">
    <location>
        <begin position="132"/>
        <end position="152"/>
    </location>
</feature>
<dbReference type="GO" id="GO:0035435">
    <property type="term" value="P:phosphate ion transmembrane transport"/>
    <property type="evidence" value="ECO:0007669"/>
    <property type="project" value="InterPro"/>
</dbReference>
<comment type="subcellular location">
    <subcellularLocation>
        <location evidence="1 8">Cell membrane</location>
        <topology evidence="1 8">Multi-pass membrane protein</topology>
    </subcellularLocation>
</comment>
<dbReference type="GO" id="GO:0005315">
    <property type="term" value="F:phosphate transmembrane transporter activity"/>
    <property type="evidence" value="ECO:0007669"/>
    <property type="project" value="InterPro"/>
</dbReference>
<reference evidence="10" key="2">
    <citation type="journal article" date="2021" name="PeerJ">
        <title>Extensive microbial diversity within the chicken gut microbiome revealed by metagenomics and culture.</title>
        <authorList>
            <person name="Gilroy R."/>
            <person name="Ravi A."/>
            <person name="Getino M."/>
            <person name="Pursley I."/>
            <person name="Horton D.L."/>
            <person name="Alikhan N.F."/>
            <person name="Baker D."/>
            <person name="Gharbi K."/>
            <person name="Hall N."/>
            <person name="Watson M."/>
            <person name="Adriaenssens E.M."/>
            <person name="Foster-Nyarko E."/>
            <person name="Jarju S."/>
            <person name="Secka A."/>
            <person name="Antonio M."/>
            <person name="Oren A."/>
            <person name="Chaudhuri R.R."/>
            <person name="La Ragione R."/>
            <person name="Hildebrand F."/>
            <person name="Pallen M.J."/>
        </authorList>
    </citation>
    <scope>NUCLEOTIDE SEQUENCE</scope>
    <source>
        <strain evidence="10">ChiBcec15-4380</strain>
    </source>
</reference>
<feature type="transmembrane region" description="Helical" evidence="8">
    <location>
        <begin position="262"/>
        <end position="284"/>
    </location>
</feature>
<dbReference type="CDD" id="cd06261">
    <property type="entry name" value="TM_PBP2"/>
    <property type="match status" value="1"/>
</dbReference>
<dbReference type="SUPFAM" id="SSF161098">
    <property type="entry name" value="MetI-like"/>
    <property type="match status" value="1"/>
</dbReference>
<gene>
    <name evidence="10" type="primary">pstA</name>
    <name evidence="10" type="ORF">IAA53_07545</name>
</gene>
<evidence type="ECO:0000313" key="10">
    <source>
        <dbReference type="EMBL" id="HIR51124.1"/>
    </source>
</evidence>
<keyword evidence="5 8" id="KW-0812">Transmembrane</keyword>
<comment type="similarity">
    <text evidence="2 8">Belongs to the binding-protein-dependent transport system permease family. CysTW subfamily.</text>
</comment>
<keyword evidence="6 8" id="KW-1133">Transmembrane helix</keyword>
<organism evidence="10 11">
    <name type="scientific">Candidatus Avoscillospira avicola</name>
    <dbReference type="NCBI Taxonomy" id="2840706"/>
    <lineage>
        <taxon>Bacteria</taxon>
        <taxon>Bacillati</taxon>
        <taxon>Bacillota</taxon>
        <taxon>Clostridia</taxon>
        <taxon>Eubacteriales</taxon>
        <taxon>Oscillospiraceae</taxon>
        <taxon>Oscillospiraceae incertae sedis</taxon>
        <taxon>Candidatus Avoscillospira</taxon>
    </lineage>
</organism>
<feature type="transmembrane region" description="Helical" evidence="8">
    <location>
        <begin position="68"/>
        <end position="90"/>
    </location>
</feature>
<protein>
    <recommendedName>
        <fullName evidence="8">Phosphate transport system permease protein PstA</fullName>
    </recommendedName>
</protein>
<dbReference type="PANTHER" id="PTHR43470">
    <property type="entry name" value="PHOSPHATE TRANSPORT SYSTEM PERMEASE PROTEIN PSTA-RELATED"/>
    <property type="match status" value="1"/>
</dbReference>
<keyword evidence="4 8" id="KW-1003">Cell membrane</keyword>
<dbReference type="InterPro" id="IPR000515">
    <property type="entry name" value="MetI-like"/>
</dbReference>
<feature type="transmembrane region" description="Helical" evidence="8">
    <location>
        <begin position="102"/>
        <end position="126"/>
    </location>
</feature>
<evidence type="ECO:0000313" key="11">
    <source>
        <dbReference type="Proteomes" id="UP000824239"/>
    </source>
</evidence>
<dbReference type="InterPro" id="IPR005672">
    <property type="entry name" value="Phosphate_PstA"/>
</dbReference>
<dbReference type="GO" id="GO:0005886">
    <property type="term" value="C:plasma membrane"/>
    <property type="evidence" value="ECO:0007669"/>
    <property type="project" value="UniProtKB-SubCell"/>
</dbReference>
<evidence type="ECO:0000256" key="1">
    <source>
        <dbReference type="ARBA" id="ARBA00004651"/>
    </source>
</evidence>
<feature type="transmembrane region" description="Helical" evidence="8">
    <location>
        <begin position="12"/>
        <end position="38"/>
    </location>
</feature>
<dbReference type="InterPro" id="IPR035906">
    <property type="entry name" value="MetI-like_sf"/>
</dbReference>
<evidence type="ECO:0000256" key="7">
    <source>
        <dbReference type="ARBA" id="ARBA00023136"/>
    </source>
</evidence>
<dbReference type="AlphaFoldDB" id="A0A9D1DIB3"/>
<keyword evidence="7 8" id="KW-0472">Membrane</keyword>
<evidence type="ECO:0000256" key="5">
    <source>
        <dbReference type="ARBA" id="ARBA00022692"/>
    </source>
</evidence>
<keyword evidence="3" id="KW-0813">Transport</keyword>
<feature type="transmembrane region" description="Helical" evidence="8">
    <location>
        <begin position="184"/>
        <end position="205"/>
    </location>
</feature>
<evidence type="ECO:0000256" key="4">
    <source>
        <dbReference type="ARBA" id="ARBA00022475"/>
    </source>
</evidence>